<accession>A0A0P4W3D4</accession>
<dbReference type="PANTHER" id="PTHR43105">
    <property type="entry name" value="RESPIRATORY NITRATE REDUCTASE"/>
    <property type="match status" value="1"/>
</dbReference>
<dbReference type="PROSITE" id="PS00643">
    <property type="entry name" value="COMPLEX1_75K_3"/>
    <property type="match status" value="1"/>
</dbReference>
<keyword evidence="7" id="KW-0408">Iron</keyword>
<evidence type="ECO:0000259" key="14">
    <source>
        <dbReference type="PROSITE" id="PS51669"/>
    </source>
</evidence>
<evidence type="ECO:0000256" key="10">
    <source>
        <dbReference type="ARBA" id="ARBA00034078"/>
    </source>
</evidence>
<dbReference type="InterPro" id="IPR000283">
    <property type="entry name" value="NADH_UbQ_OxRdtase_75kDa_su_CS"/>
</dbReference>
<dbReference type="InterPro" id="IPR050123">
    <property type="entry name" value="Prok_molybdopt-oxidoreductase"/>
</dbReference>
<dbReference type="Gene3D" id="3.30.200.210">
    <property type="match status" value="1"/>
</dbReference>
<dbReference type="FunFam" id="3.30.200.210:FF:000002">
    <property type="entry name" value="NADH-ubiquinone oxidoreductase 75 kDa subunit"/>
    <property type="match status" value="1"/>
</dbReference>
<dbReference type="FunFam" id="3.30.70.20:FF:000002">
    <property type="entry name" value="NADH-ubiquinone oxidoreductase 75 kDa subunit"/>
    <property type="match status" value="1"/>
</dbReference>
<evidence type="ECO:0000259" key="15">
    <source>
        <dbReference type="PROSITE" id="PS51839"/>
    </source>
</evidence>
<dbReference type="SUPFAM" id="SSF53706">
    <property type="entry name" value="Formate dehydrogenase/DMSO reductase, domains 1-3"/>
    <property type="match status" value="1"/>
</dbReference>
<dbReference type="GO" id="GO:0046872">
    <property type="term" value="F:metal ion binding"/>
    <property type="evidence" value="ECO:0007669"/>
    <property type="project" value="UniProtKB-KW"/>
</dbReference>
<dbReference type="Gene3D" id="3.40.50.740">
    <property type="match status" value="1"/>
</dbReference>
<protein>
    <recommendedName>
        <fullName evidence="3">NADH-ubiquinone oxidoreductase 75 kDa subunit, mitochondrial</fullName>
    </recommendedName>
</protein>
<dbReference type="Pfam" id="PF10588">
    <property type="entry name" value="NADH-G_4Fe-4S_3"/>
    <property type="match status" value="1"/>
</dbReference>
<dbReference type="AlphaFoldDB" id="A0A0P4W3D4"/>
<keyword evidence="16" id="KW-0830">Ubiquinone</keyword>
<dbReference type="InterPro" id="IPR036010">
    <property type="entry name" value="2Fe-2S_ferredoxin-like_sf"/>
</dbReference>
<dbReference type="GO" id="GO:0042773">
    <property type="term" value="P:ATP synthesis coupled electron transport"/>
    <property type="evidence" value="ECO:0007669"/>
    <property type="project" value="InterPro"/>
</dbReference>
<dbReference type="PROSITE" id="PS00642">
    <property type="entry name" value="COMPLEX1_75K_2"/>
    <property type="match status" value="1"/>
</dbReference>
<feature type="domain" description="2Fe-2S ferredoxin-type" evidence="13">
    <location>
        <begin position="30"/>
        <end position="108"/>
    </location>
</feature>
<dbReference type="Gene3D" id="3.10.20.740">
    <property type="match status" value="1"/>
</dbReference>
<dbReference type="Pfam" id="PF00384">
    <property type="entry name" value="Molybdopterin"/>
    <property type="match status" value="1"/>
</dbReference>
<dbReference type="Pfam" id="PF22151">
    <property type="entry name" value="Fer4_NDSU1"/>
    <property type="match status" value="1"/>
</dbReference>
<evidence type="ECO:0000259" key="13">
    <source>
        <dbReference type="PROSITE" id="PS51085"/>
    </source>
</evidence>
<dbReference type="InterPro" id="IPR010228">
    <property type="entry name" value="NADH_UbQ_OxRdtase_Gsu"/>
</dbReference>
<dbReference type="InterPro" id="IPR054351">
    <property type="entry name" value="NADH_UbQ_OxRdtase_ferredoxin"/>
</dbReference>
<dbReference type="NCBIfam" id="TIGR01973">
    <property type="entry name" value="NuoG"/>
    <property type="match status" value="1"/>
</dbReference>
<reference evidence="16" key="1">
    <citation type="journal article" date="2016" name="PLoS Negl. Trop. Dis.">
        <title>A Deep Insight into the Sialome of Rhodnius neglectus, a Vector of Chagas Disease.</title>
        <authorList>
            <person name="Santiago P.B."/>
            <person name="Assumpcao T.C."/>
            <person name="Araujo C.N."/>
            <person name="Bastos I.M."/>
            <person name="Neves D."/>
            <person name="Silva I.G."/>
            <person name="Charneau S."/>
            <person name="Queiroz R.M."/>
            <person name="Raiol T."/>
            <person name="Oliveira J.V."/>
            <person name="Sousa M.V."/>
            <person name="Calvo E."/>
            <person name="Ribeiro J.M."/>
            <person name="Santana J.M."/>
        </authorList>
    </citation>
    <scope>NUCLEOTIDE SEQUENCE</scope>
    <source>
        <tissue evidence="16">Salivary glands</tissue>
    </source>
</reference>
<dbReference type="PROSITE" id="PS00641">
    <property type="entry name" value="COMPLEX1_75K_1"/>
    <property type="match status" value="1"/>
</dbReference>
<evidence type="ECO:0000256" key="5">
    <source>
        <dbReference type="ARBA" id="ARBA00022723"/>
    </source>
</evidence>
<evidence type="ECO:0000256" key="1">
    <source>
        <dbReference type="ARBA" id="ARBA00001966"/>
    </source>
</evidence>
<sequence>MLRLPLGKALPGIGRVALDFTRCTATKAPEKIEVFIDDKQIMVLPGTTVLQAAAMVGVEIPRFCYHERLSVAGNCRMCLVEVEKSPKPVAACAMPVMKGWRIKTNSEMTRRAREGVMEFLLVNHPLDCPICDQGGECDLQDQSMAFGSDRSRFTDIDFTGKRAVEDKDVGPLIKTIMTRCIHCTRCIRFASEVAGIDDLGTTGRGSDMQVGTYVEKFFLSELSGNVIDLCPVGALTSKPYAFTARPWETRRTESIDVLDAVGSNIIVSTRTGEVMRILPRVNEDVNEEWLSDKGRFSYDGLKRQRLITPMMKGPQGELLPVEWEDALIATAKALKSGGNKVTGVAGDFADAESMIALKDLINRLGSESVFTTHSYPNDGSGTDLRTTYILNNTIAKIEEADVILLIGTNPRFEAPLINARIRKGWIHNELDVALIGPKVNLTYEYEHLGDSATLVNQLVEGSHKFSKKLADAKKPLIILGAEQLDRCDGAILHSQVQLLARQLTAKIENENWKVLNVLQQAASQVAALDLGYKGGLEEIKKNPPKVLYLLGADSCNLQRKDLPSDTVVIYQGHHGDAGACIADIILPGAAYTEKQATYANTEGRAQQTLVAVTPPGMAREDWKIVRAISEIIGTKLPYDTLNEVRNRLDEVSPNLTRYGVVQPASYAAQAAELSTLIRANLSSEPLDVQHKYLEEYYMTDPISRASATMAKCVQAVQKQKQSKYYEAGKA</sequence>
<keyword evidence="8" id="KW-0411">Iron-sulfur</keyword>
<dbReference type="PROSITE" id="PS51839">
    <property type="entry name" value="4FE4S_HC3"/>
    <property type="match status" value="1"/>
</dbReference>
<dbReference type="InterPro" id="IPR015405">
    <property type="entry name" value="NDUFS1-like_C"/>
</dbReference>
<dbReference type="CDD" id="cd02773">
    <property type="entry name" value="MopB_Res-Cmplx1_Nad11"/>
    <property type="match status" value="1"/>
</dbReference>
<evidence type="ECO:0000256" key="3">
    <source>
        <dbReference type="ARBA" id="ARBA00013888"/>
    </source>
</evidence>
<dbReference type="GO" id="GO:0008137">
    <property type="term" value="F:NADH dehydrogenase (ubiquinone) activity"/>
    <property type="evidence" value="ECO:0007669"/>
    <property type="project" value="UniProtKB-EC"/>
</dbReference>
<evidence type="ECO:0000256" key="9">
    <source>
        <dbReference type="ARBA" id="ARBA00023027"/>
    </source>
</evidence>
<comment type="cofactor">
    <cofactor evidence="10">
        <name>[2Fe-2S] cluster</name>
        <dbReference type="ChEBI" id="CHEBI:190135"/>
    </cofactor>
</comment>
<keyword evidence="9" id="KW-0520">NAD</keyword>
<organism evidence="16">
    <name type="scientific">Rhodnius neglectus</name>
    <dbReference type="NCBI Taxonomy" id="72488"/>
    <lineage>
        <taxon>Eukaryota</taxon>
        <taxon>Metazoa</taxon>
        <taxon>Ecdysozoa</taxon>
        <taxon>Arthropoda</taxon>
        <taxon>Hexapoda</taxon>
        <taxon>Insecta</taxon>
        <taxon>Pterygota</taxon>
        <taxon>Neoptera</taxon>
        <taxon>Paraneoptera</taxon>
        <taxon>Hemiptera</taxon>
        <taxon>Heteroptera</taxon>
        <taxon>Panheteroptera</taxon>
        <taxon>Cimicomorpha</taxon>
        <taxon>Reduviidae</taxon>
        <taxon>Triatominae</taxon>
        <taxon>Rhodnius</taxon>
    </lineage>
</organism>
<evidence type="ECO:0000256" key="7">
    <source>
        <dbReference type="ARBA" id="ARBA00023004"/>
    </source>
</evidence>
<dbReference type="PROSITE" id="PS51669">
    <property type="entry name" value="4FE4S_MOW_BIS_MGD"/>
    <property type="match status" value="1"/>
</dbReference>
<evidence type="ECO:0000256" key="12">
    <source>
        <dbReference type="RuleBase" id="RU004523"/>
    </source>
</evidence>
<dbReference type="Gene3D" id="3.30.70.20">
    <property type="match status" value="1"/>
</dbReference>
<dbReference type="PANTHER" id="PTHR43105:SF13">
    <property type="entry name" value="NADH-UBIQUINONE OXIDOREDUCTASE 75 KDA SUBUNIT, MITOCHONDRIAL"/>
    <property type="match status" value="1"/>
</dbReference>
<evidence type="ECO:0000313" key="16">
    <source>
        <dbReference type="EMBL" id="JAI55958.1"/>
    </source>
</evidence>
<evidence type="ECO:0000256" key="11">
    <source>
        <dbReference type="ARBA" id="ARBA00049551"/>
    </source>
</evidence>
<dbReference type="EMBL" id="GDKW01000637">
    <property type="protein sequence ID" value="JAI55958.1"/>
    <property type="molecule type" value="mRNA"/>
</dbReference>
<dbReference type="GO" id="GO:0045271">
    <property type="term" value="C:respiratory chain complex I"/>
    <property type="evidence" value="ECO:0007669"/>
    <property type="project" value="UniProtKB-ARBA"/>
</dbReference>
<keyword evidence="5" id="KW-0479">Metal-binding</keyword>
<proteinExistence type="evidence at transcript level"/>
<dbReference type="Pfam" id="PF22117">
    <property type="entry name" value="Fer4_Nqo3"/>
    <property type="match status" value="1"/>
</dbReference>
<keyword evidence="6" id="KW-1278">Translocase</keyword>
<comment type="cofactor">
    <cofactor evidence="1">
        <name>[4Fe-4S] cluster</name>
        <dbReference type="ChEBI" id="CHEBI:49883"/>
    </cofactor>
</comment>
<dbReference type="GO" id="GO:0051539">
    <property type="term" value="F:4 iron, 4 sulfur cluster binding"/>
    <property type="evidence" value="ECO:0007669"/>
    <property type="project" value="UniProtKB-KW"/>
</dbReference>
<comment type="similarity">
    <text evidence="2 12">Belongs to the complex I 75 kDa subunit family.</text>
</comment>
<dbReference type="SUPFAM" id="SSF54862">
    <property type="entry name" value="4Fe-4S ferredoxins"/>
    <property type="match status" value="1"/>
</dbReference>
<dbReference type="Pfam" id="PF13510">
    <property type="entry name" value="Fer2_4"/>
    <property type="match status" value="1"/>
</dbReference>
<evidence type="ECO:0000256" key="2">
    <source>
        <dbReference type="ARBA" id="ARBA00005404"/>
    </source>
</evidence>
<name>A0A0P4W3D4_9HEMI</name>
<dbReference type="Pfam" id="PF09326">
    <property type="entry name" value="NADH_dhqG_C"/>
    <property type="match status" value="1"/>
</dbReference>
<dbReference type="SUPFAM" id="SSF54292">
    <property type="entry name" value="2Fe-2S ferredoxin-like"/>
    <property type="match status" value="1"/>
</dbReference>
<dbReference type="FunFam" id="3.40.50.740:FF:000012">
    <property type="entry name" value="NADH dehydrogenase [ubiquinone] iron-sulfur protein 1 mitochondrial"/>
    <property type="match status" value="1"/>
</dbReference>
<dbReference type="PROSITE" id="PS51085">
    <property type="entry name" value="2FE2S_FER_2"/>
    <property type="match status" value="1"/>
</dbReference>
<evidence type="ECO:0000256" key="8">
    <source>
        <dbReference type="ARBA" id="ARBA00023014"/>
    </source>
</evidence>
<dbReference type="CDD" id="cd00207">
    <property type="entry name" value="fer2"/>
    <property type="match status" value="1"/>
</dbReference>
<dbReference type="FunFam" id="3.10.20.740:FF:000001">
    <property type="entry name" value="NADH-quinone oxidoreductase subunit G"/>
    <property type="match status" value="1"/>
</dbReference>
<dbReference type="SMART" id="SM00929">
    <property type="entry name" value="NADH-G_4Fe-4S_3"/>
    <property type="match status" value="1"/>
</dbReference>
<keyword evidence="4" id="KW-0004">4Fe-4S</keyword>
<dbReference type="GO" id="GO:0016651">
    <property type="term" value="F:oxidoreductase activity, acting on NAD(P)H"/>
    <property type="evidence" value="ECO:0007669"/>
    <property type="project" value="InterPro"/>
</dbReference>
<feature type="domain" description="4Fe-4S Mo/W bis-MGD-type" evidence="14">
    <location>
        <begin position="249"/>
        <end position="305"/>
    </location>
</feature>
<feature type="domain" description="4Fe-4S His(Cys)3-ligated-type" evidence="15">
    <location>
        <begin position="108"/>
        <end position="147"/>
    </location>
</feature>
<dbReference type="InterPro" id="IPR006656">
    <property type="entry name" value="Mopterin_OxRdtase"/>
</dbReference>
<dbReference type="GO" id="GO:0005743">
    <property type="term" value="C:mitochondrial inner membrane"/>
    <property type="evidence" value="ECO:0007669"/>
    <property type="project" value="UniProtKB-ARBA"/>
</dbReference>
<dbReference type="InterPro" id="IPR001041">
    <property type="entry name" value="2Fe-2S_ferredoxin-type"/>
</dbReference>
<comment type="catalytic activity">
    <reaction evidence="11">
        <text>a ubiquinone + NADH + 5 H(+)(in) = a ubiquinol + NAD(+) + 4 H(+)(out)</text>
        <dbReference type="Rhea" id="RHEA:29091"/>
        <dbReference type="Rhea" id="RHEA-COMP:9565"/>
        <dbReference type="Rhea" id="RHEA-COMP:9566"/>
        <dbReference type="ChEBI" id="CHEBI:15378"/>
        <dbReference type="ChEBI" id="CHEBI:16389"/>
        <dbReference type="ChEBI" id="CHEBI:17976"/>
        <dbReference type="ChEBI" id="CHEBI:57540"/>
        <dbReference type="ChEBI" id="CHEBI:57945"/>
        <dbReference type="EC" id="7.1.1.2"/>
    </reaction>
</comment>
<evidence type="ECO:0000256" key="6">
    <source>
        <dbReference type="ARBA" id="ARBA00022967"/>
    </source>
</evidence>
<evidence type="ECO:0000256" key="4">
    <source>
        <dbReference type="ARBA" id="ARBA00022485"/>
    </source>
</evidence>
<dbReference type="InterPro" id="IPR019574">
    <property type="entry name" value="NADH_UbQ_OxRdtase_Gsu_4Fe4S-bd"/>
</dbReference>
<dbReference type="InterPro" id="IPR006963">
    <property type="entry name" value="Mopterin_OxRdtase_4Fe-4S_dom"/>
</dbReference>